<organism evidence="2 3">
    <name type="scientific">Marivirga tractuosa (strain ATCC 23168 / DSM 4126 / NBRC 15989 / NCIMB 1408 / VKM B-1430 / H-43)</name>
    <name type="common">Microscilla tractuosa</name>
    <name type="synonym">Flexibacter tractuosus</name>
    <dbReference type="NCBI Taxonomy" id="643867"/>
    <lineage>
        <taxon>Bacteria</taxon>
        <taxon>Pseudomonadati</taxon>
        <taxon>Bacteroidota</taxon>
        <taxon>Cytophagia</taxon>
        <taxon>Cytophagales</taxon>
        <taxon>Marivirgaceae</taxon>
        <taxon>Marivirga</taxon>
    </lineage>
</organism>
<dbReference type="EMBL" id="CP002349">
    <property type="protein sequence ID" value="ADR20250.1"/>
    <property type="molecule type" value="Genomic_DNA"/>
</dbReference>
<dbReference type="STRING" id="643867.Ftrac_0239"/>
<name>E4TLB2_MARTH</name>
<dbReference type="Proteomes" id="UP000008720">
    <property type="component" value="Chromosome"/>
</dbReference>
<reference evidence="2 3" key="1">
    <citation type="journal article" date="2011" name="Stand. Genomic Sci.">
        <title>Complete genome sequence of Marivirga tractuosa type strain (H-43).</title>
        <authorList>
            <person name="Pagani I."/>
            <person name="Chertkov O."/>
            <person name="Lapidus A."/>
            <person name="Lucas S."/>
            <person name="Del Rio T.G."/>
            <person name="Tice H."/>
            <person name="Copeland A."/>
            <person name="Cheng J.F."/>
            <person name="Nolan M."/>
            <person name="Saunders E."/>
            <person name="Pitluck S."/>
            <person name="Held B."/>
            <person name="Goodwin L."/>
            <person name="Liolios K."/>
            <person name="Ovchinikova G."/>
            <person name="Ivanova N."/>
            <person name="Mavromatis K."/>
            <person name="Pati A."/>
            <person name="Chen A."/>
            <person name="Palaniappan K."/>
            <person name="Land M."/>
            <person name="Hauser L."/>
            <person name="Jeffries C.D."/>
            <person name="Detter J.C."/>
            <person name="Han C."/>
            <person name="Tapia R."/>
            <person name="Ngatchou-Djao O.D."/>
            <person name="Rohde M."/>
            <person name="Goker M."/>
            <person name="Spring S."/>
            <person name="Sikorski J."/>
            <person name="Woyke T."/>
            <person name="Bristow J."/>
            <person name="Eisen J.A."/>
            <person name="Markowitz V."/>
            <person name="Hugenholtz P."/>
            <person name="Klenk H.P."/>
            <person name="Kyrpides N.C."/>
        </authorList>
    </citation>
    <scope>NUCLEOTIDE SEQUENCE [LARGE SCALE GENOMIC DNA]</scope>
    <source>
        <strain evidence="3">ATCC 23168 / DSM 4126 / NBRC 15989 / NCIMB 1408 / VKM B-1430 / H-43</strain>
    </source>
</reference>
<dbReference type="KEGG" id="mtt:Ftrac_0239"/>
<dbReference type="AlphaFoldDB" id="E4TLB2"/>
<keyword evidence="3" id="KW-1185">Reference proteome</keyword>
<evidence type="ECO:0000256" key="1">
    <source>
        <dbReference type="SAM" id="MobiDB-lite"/>
    </source>
</evidence>
<gene>
    <name evidence="2" type="ordered locus">Ftrac_0239</name>
</gene>
<sequence length="30" mass="3334">MLSGVEFKKQKKAARSPPDGYISTKTLQSH</sequence>
<evidence type="ECO:0000313" key="2">
    <source>
        <dbReference type="EMBL" id="ADR20250.1"/>
    </source>
</evidence>
<dbReference type="HOGENOM" id="CLU_3404311_0_0_10"/>
<evidence type="ECO:0000313" key="3">
    <source>
        <dbReference type="Proteomes" id="UP000008720"/>
    </source>
</evidence>
<feature type="region of interest" description="Disordered" evidence="1">
    <location>
        <begin position="1"/>
        <end position="30"/>
    </location>
</feature>
<proteinExistence type="predicted"/>
<protein>
    <submittedName>
        <fullName evidence="2">Uncharacterized protein</fullName>
    </submittedName>
</protein>
<accession>E4TLB2</accession>